<protein>
    <recommendedName>
        <fullName evidence="1">F-box domain-containing protein</fullName>
    </recommendedName>
</protein>
<evidence type="ECO:0000313" key="2">
    <source>
        <dbReference type="EMBL" id="EPZ35361.1"/>
    </source>
</evidence>
<dbReference type="PANTHER" id="PTHR12874:SF9">
    <property type="entry name" value="F-BOX ONLY PROTEIN 48"/>
    <property type="match status" value="1"/>
</dbReference>
<dbReference type="InterPro" id="IPR003903">
    <property type="entry name" value="UIM_dom"/>
</dbReference>
<evidence type="ECO:0000313" key="3">
    <source>
        <dbReference type="EMBL" id="RKP18049.1"/>
    </source>
</evidence>
<dbReference type="GO" id="GO:0031146">
    <property type="term" value="P:SCF-dependent proteasomal ubiquitin-dependent protein catabolic process"/>
    <property type="evidence" value="ECO:0007669"/>
    <property type="project" value="TreeGrafter"/>
</dbReference>
<evidence type="ECO:0000259" key="1">
    <source>
        <dbReference type="PROSITE" id="PS50181"/>
    </source>
</evidence>
<dbReference type="InterPro" id="IPR001810">
    <property type="entry name" value="F-box_dom"/>
</dbReference>
<dbReference type="HOGENOM" id="CLU_553367_0_0_1"/>
<dbReference type="PROSITE" id="PS50330">
    <property type="entry name" value="UIM"/>
    <property type="match status" value="1"/>
</dbReference>
<dbReference type="EMBL" id="KE560848">
    <property type="protein sequence ID" value="EPZ35361.1"/>
    <property type="molecule type" value="Genomic_DNA"/>
</dbReference>
<gene>
    <name evidence="2" type="ORF">O9G_000757</name>
    <name evidence="3" type="ORF">ROZALSC1DRAFT_30208</name>
</gene>
<name>A0A075B310_ROZAC</name>
<dbReference type="Proteomes" id="UP000281549">
    <property type="component" value="Unassembled WGS sequence"/>
</dbReference>
<dbReference type="PANTHER" id="PTHR12874">
    <property type="entry name" value="F-BOX ONLY PROTEIN 48-RELATED"/>
    <property type="match status" value="1"/>
</dbReference>
<dbReference type="Proteomes" id="UP000030755">
    <property type="component" value="Unassembled WGS sequence"/>
</dbReference>
<keyword evidence="4" id="KW-1185">Reference proteome</keyword>
<reference evidence="2 4" key="1">
    <citation type="journal article" date="2013" name="Curr. Biol.">
        <title>Shared signatures of parasitism and phylogenomics unite Cryptomycota and microsporidia.</title>
        <authorList>
            <person name="James T.Y."/>
            <person name="Pelin A."/>
            <person name="Bonen L."/>
            <person name="Ahrendt S."/>
            <person name="Sain D."/>
            <person name="Corradi N."/>
            <person name="Stajich J.E."/>
        </authorList>
    </citation>
    <scope>NUCLEOTIDE SEQUENCE [LARGE SCALE GENOMIC DNA]</scope>
    <source>
        <strain evidence="2 4">CSF55</strain>
        <strain evidence="2 4">CSF55</strain>
    </source>
</reference>
<sequence length="493" mass="55977">MSSPIASIPEEILVHVLSHIQDPIDIFNASLTCKKWHAILTDDLFWKAACQVFWGKLPLRRLNSESWRSEYLHRWRYWRSWQVKKPTCFQVLRMDPTWGYASDLIVDYNTTKANIVCFQLGVVVSAGLNSGKWYKESLYCVLNGSIFPPSTIFINRSNVAPGFVSHAHMQNLSVYHQNWLAALDDNGGCSLWNMVLMERIGFKETKSFAPSGNINYMKVVDSYLILAYDNGYIAVLEIPLLRLIGYSQVSDHPIDWISYSSRTNSIVFYSRASRKIGIIDPNKAEMSPCFLVELPGFARSMRVQSVDESTFMVCVGDSLGSVLLYVVLKLDDGTFKLDQTSVYSGLFCSIVKVHIDCFQIAAISENGDFCVWEIGSKSVLKGGNCGYEEKRPRSYNRDEIFNISVFHVWEGQICVAYDGVIKYWQFGGSAEAATSENLQSGPPYQMVDEMKEQMSAWHERSRANNIQGMTENELIEYAIMLSLENNESTLETD</sequence>
<proteinExistence type="predicted"/>
<dbReference type="InterPro" id="IPR036322">
    <property type="entry name" value="WD40_repeat_dom_sf"/>
</dbReference>
<dbReference type="SUPFAM" id="SSF81383">
    <property type="entry name" value="F-box domain"/>
    <property type="match status" value="1"/>
</dbReference>
<dbReference type="InterPro" id="IPR036047">
    <property type="entry name" value="F-box-like_dom_sf"/>
</dbReference>
<dbReference type="SMART" id="SM00256">
    <property type="entry name" value="FBOX"/>
    <property type="match status" value="1"/>
</dbReference>
<accession>A0A075B310</accession>
<dbReference type="Pfam" id="PF12937">
    <property type="entry name" value="F-box-like"/>
    <property type="match status" value="1"/>
</dbReference>
<reference evidence="3" key="3">
    <citation type="submission" date="2018-08" db="EMBL/GenBank/DDBJ databases">
        <title>Leveraging single-cell genomics to expand the Fungal Tree of Life.</title>
        <authorList>
            <consortium name="DOE Joint Genome Institute"/>
            <person name="Ahrendt S.R."/>
            <person name="Quandt C.A."/>
            <person name="Ciobanu D."/>
            <person name="Clum A."/>
            <person name="Salamov A."/>
            <person name="Andreopoulos B."/>
            <person name="Cheng J.-F."/>
            <person name="Woyke T."/>
            <person name="Pelin A."/>
            <person name="Henrissat B."/>
            <person name="Reynolds N."/>
            <person name="Benny G.L."/>
            <person name="Smith M.E."/>
            <person name="James T.Y."/>
            <person name="Grigoriev I.V."/>
        </authorList>
    </citation>
    <scope>NUCLEOTIDE SEQUENCE</scope>
    <source>
        <strain evidence="3">CSF55</strain>
    </source>
</reference>
<dbReference type="GO" id="GO:0019005">
    <property type="term" value="C:SCF ubiquitin ligase complex"/>
    <property type="evidence" value="ECO:0007669"/>
    <property type="project" value="TreeGrafter"/>
</dbReference>
<dbReference type="STRING" id="988480.A0A075B310"/>
<evidence type="ECO:0000313" key="5">
    <source>
        <dbReference type="Proteomes" id="UP000281549"/>
    </source>
</evidence>
<dbReference type="EMBL" id="ML005578">
    <property type="protein sequence ID" value="RKP18049.1"/>
    <property type="molecule type" value="Genomic_DNA"/>
</dbReference>
<organism evidence="2 4">
    <name type="scientific">Rozella allomycis (strain CSF55)</name>
    <dbReference type="NCBI Taxonomy" id="988480"/>
    <lineage>
        <taxon>Eukaryota</taxon>
        <taxon>Fungi</taxon>
        <taxon>Fungi incertae sedis</taxon>
        <taxon>Cryptomycota</taxon>
        <taxon>Cryptomycota incertae sedis</taxon>
        <taxon>Rozella</taxon>
    </lineage>
</organism>
<feature type="domain" description="F-box" evidence="1">
    <location>
        <begin position="2"/>
        <end position="49"/>
    </location>
</feature>
<dbReference type="GO" id="GO:0005737">
    <property type="term" value="C:cytoplasm"/>
    <property type="evidence" value="ECO:0007669"/>
    <property type="project" value="TreeGrafter"/>
</dbReference>
<dbReference type="OrthoDB" id="2095648at2759"/>
<reference evidence="5" key="2">
    <citation type="journal article" date="2018" name="Nat. Microbiol.">
        <title>Leveraging single-cell genomics to expand the fungal tree of life.</title>
        <authorList>
            <person name="Ahrendt S.R."/>
            <person name="Quandt C.A."/>
            <person name="Ciobanu D."/>
            <person name="Clum A."/>
            <person name="Salamov A."/>
            <person name="Andreopoulos B."/>
            <person name="Cheng J.F."/>
            <person name="Woyke T."/>
            <person name="Pelin A."/>
            <person name="Henrissat B."/>
            <person name="Reynolds N.K."/>
            <person name="Benny G.L."/>
            <person name="Smith M.E."/>
            <person name="James T.Y."/>
            <person name="Grigoriev I.V."/>
        </authorList>
    </citation>
    <scope>NUCLEOTIDE SEQUENCE [LARGE SCALE GENOMIC DNA]</scope>
    <source>
        <strain evidence="5">CSF55</strain>
    </source>
</reference>
<evidence type="ECO:0000313" key="4">
    <source>
        <dbReference type="Proteomes" id="UP000030755"/>
    </source>
</evidence>
<dbReference type="PROSITE" id="PS50181">
    <property type="entry name" value="FBOX"/>
    <property type="match status" value="1"/>
</dbReference>
<dbReference type="AlphaFoldDB" id="A0A075B310"/>
<dbReference type="Gene3D" id="1.20.1280.50">
    <property type="match status" value="1"/>
</dbReference>
<dbReference type="SUPFAM" id="SSF50978">
    <property type="entry name" value="WD40 repeat-like"/>
    <property type="match status" value="1"/>
</dbReference>